<evidence type="ECO:0000313" key="4">
    <source>
        <dbReference type="Proteomes" id="UP000194153"/>
    </source>
</evidence>
<organism evidence="3 4">
    <name type="scientific">Geoanaerobacter pelophilus</name>
    <dbReference type="NCBI Taxonomy" id="60036"/>
    <lineage>
        <taxon>Bacteria</taxon>
        <taxon>Pseudomonadati</taxon>
        <taxon>Thermodesulfobacteriota</taxon>
        <taxon>Desulfuromonadia</taxon>
        <taxon>Geobacterales</taxon>
        <taxon>Geobacteraceae</taxon>
        <taxon>Geoanaerobacter</taxon>
    </lineage>
</organism>
<keyword evidence="4" id="KW-1185">Reference proteome</keyword>
<protein>
    <recommendedName>
        <fullName evidence="5">Type III restriction enzyme</fullName>
    </recommendedName>
</protein>
<evidence type="ECO:0008006" key="5">
    <source>
        <dbReference type="Google" id="ProtNLM"/>
    </source>
</evidence>
<proteinExistence type="predicted"/>
<name>A0ABQ0MNU9_9BACT</name>
<reference evidence="4" key="2">
    <citation type="submission" date="2017-05" db="EMBL/GenBank/DDBJ databases">
        <title>Draft genome sequence of Geobacter pelophilus, a iron(III)-reducing bacteria.</title>
        <authorList>
            <person name="Aoyagi T."/>
            <person name="Koike H."/>
            <person name="Morita T."/>
            <person name="Sato Y."/>
            <person name="Habe H."/>
            <person name="Hori T."/>
        </authorList>
    </citation>
    <scope>NUCLEOTIDE SEQUENCE [LARGE SCALE GENOMIC DNA]</scope>
    <source>
        <strain evidence="4">Drf2</strain>
    </source>
</reference>
<dbReference type="SUPFAM" id="SSF52540">
    <property type="entry name" value="P-loop containing nucleoside triphosphate hydrolases"/>
    <property type="match status" value="1"/>
</dbReference>
<dbReference type="PANTHER" id="PTHR47396">
    <property type="entry name" value="TYPE I RESTRICTION ENZYME ECOKI R PROTEIN"/>
    <property type="match status" value="1"/>
</dbReference>
<dbReference type="Proteomes" id="UP000194153">
    <property type="component" value="Unassembled WGS sequence"/>
</dbReference>
<dbReference type="Pfam" id="PF00271">
    <property type="entry name" value="Helicase_C"/>
    <property type="match status" value="1"/>
</dbReference>
<reference evidence="3 4" key="1">
    <citation type="submission" date="2017-04" db="EMBL/GenBank/DDBJ databases">
        <authorList>
            <consortium name="Geobacter pelophilus Genome Sequencing"/>
            <person name="Aoyagi T."/>
            <person name="Koike H."/>
            <person name="Hori T."/>
        </authorList>
    </citation>
    <scope>NUCLEOTIDE SEQUENCE [LARGE SCALE GENOMIC DNA]</scope>
    <source>
        <strain evidence="3 4">Drf2</strain>
    </source>
</reference>
<comment type="caution">
    <text evidence="3">The sequence shown here is derived from an EMBL/GenBank/DDBJ whole genome shotgun (WGS) entry which is preliminary data.</text>
</comment>
<evidence type="ECO:0000313" key="3">
    <source>
        <dbReference type="EMBL" id="GAW68751.1"/>
    </source>
</evidence>
<evidence type="ECO:0000259" key="1">
    <source>
        <dbReference type="Pfam" id="PF00271"/>
    </source>
</evidence>
<dbReference type="EMBL" id="BDQG01000001">
    <property type="protein sequence ID" value="GAW68751.1"/>
    <property type="molecule type" value="Genomic_DNA"/>
</dbReference>
<gene>
    <name evidence="3" type="ORF">GPEL0_01f5228</name>
</gene>
<dbReference type="InterPro" id="IPR027417">
    <property type="entry name" value="P-loop_NTPase"/>
</dbReference>
<feature type="domain" description="Helicase C-terminal" evidence="1">
    <location>
        <begin position="239"/>
        <end position="339"/>
    </location>
</feature>
<dbReference type="Pfam" id="PF04851">
    <property type="entry name" value="ResIII"/>
    <property type="match status" value="1"/>
</dbReference>
<dbReference type="InterPro" id="IPR050742">
    <property type="entry name" value="Helicase_Restrict-Modif_Enz"/>
</dbReference>
<dbReference type="InterPro" id="IPR006935">
    <property type="entry name" value="Helicase/UvrB_N"/>
</dbReference>
<sequence length="814" mass="92770">MGAFIVWLNQAKGIKNFLVLAPNLTIYNKLIDDFSNPRSPKYVFPGIGDFVHRPPGIITGENYSSRVMRPLFDESITINVFNISKINAETKGGKVPRIKRGTEFIGMKQSYFDKLANMDDLVILMDESHHYRAERGMQVINELNPILGIELTATPKTEAGGTKQFHNVVYQYGLGTAMDDGLVKEPAVATRKDFDPTRYSQEDLDRIKLEDGVRIHEDTKIALEIYARDEKCRLVKPFILVVTRDTDHARKVKIMIQSLFDGRYSDKVMEIHSNQKGEEKEENIQQLLTLEDPNNKIEIVIHVNMLKEGWDVTNLYTIIPLRTSASETLTEQTIGRGLRLPYGKRTGHDKVDKLTIIAHDNFQKIIEEANKPGSIIKQKNIIEIDPSTYEGSKEVVVAKNAFEEKVEVEKQKIEAMPECKEKVRAGIILEIRKTIYATIPQVNNKVSSVADLNNQDIKDIVVAKVKEQLLSSPQPGLYDAEVVKEIEEAYQATVNEFIQNIIEIPRIVIQPTDEVDSGFRDFELEVKGLNYQPVSEEILIRFLARKENSDQTLIGKYGITADKPENLVLNELINYSLIDYDTQADLLQKLVGQAIAKLKSYLSDEAFINVVKFHKKEIAEFIFSQMRPHFYCNTKSYEKPVVKPFTQIEGHNLTKIQADKVHHYTDTITPTGSIPMKVFSGFKKACHTLYKFDAKGEKDFAGILESDKAVIKWLRPAPKQFKIYWDHNARTYEPDFVVETDKFVYLAEIKADNRLADQDVLEKAKAAVQYCKYATEHNLANGGKAWKYLLIPHSDVLHNTSLGYLAGKREFQCI</sequence>
<dbReference type="Gene3D" id="3.40.50.300">
    <property type="entry name" value="P-loop containing nucleotide triphosphate hydrolases"/>
    <property type="match status" value="2"/>
</dbReference>
<dbReference type="PANTHER" id="PTHR47396:SF1">
    <property type="entry name" value="ATP-DEPENDENT HELICASE IRC3-RELATED"/>
    <property type="match status" value="1"/>
</dbReference>
<dbReference type="InterPro" id="IPR001650">
    <property type="entry name" value="Helicase_C-like"/>
</dbReference>
<evidence type="ECO:0000259" key="2">
    <source>
        <dbReference type="Pfam" id="PF04851"/>
    </source>
</evidence>
<feature type="domain" description="Helicase/UvrB N-terminal" evidence="2">
    <location>
        <begin position="5"/>
        <end position="156"/>
    </location>
</feature>
<accession>A0ABQ0MNU9</accession>